<dbReference type="AlphaFoldDB" id="A0A059F4Z2"/>
<accession>A0A059F4Z2</accession>
<organism evidence="1 2">
    <name type="scientific">Anncaliia algerae PRA339</name>
    <dbReference type="NCBI Taxonomy" id="1288291"/>
    <lineage>
        <taxon>Eukaryota</taxon>
        <taxon>Fungi</taxon>
        <taxon>Fungi incertae sedis</taxon>
        <taxon>Microsporidia</taxon>
        <taxon>Tubulinosematoidea</taxon>
        <taxon>Tubulinosematidae</taxon>
        <taxon>Anncaliia</taxon>
    </lineage>
</organism>
<protein>
    <submittedName>
        <fullName evidence="1">Uncharacterized protein</fullName>
    </submittedName>
</protein>
<dbReference type="HOGENOM" id="CLU_1634956_0_0_1"/>
<dbReference type="VEuPathDB" id="MicrosporidiaDB:H312_00439"/>
<reference evidence="2" key="1">
    <citation type="submission" date="2013-02" db="EMBL/GenBank/DDBJ databases">
        <authorList>
            <consortium name="The Broad Institute Genome Sequencing Platform"/>
            <person name="Cuomo C."/>
            <person name="Becnel J."/>
            <person name="Sanscrainte N."/>
            <person name="Walker B."/>
            <person name="Young S.K."/>
            <person name="Zeng Q."/>
            <person name="Gargeya S."/>
            <person name="Fitzgerald M."/>
            <person name="Haas B."/>
            <person name="Abouelleil A."/>
            <person name="Alvarado L."/>
            <person name="Arachchi H.M."/>
            <person name="Berlin A.M."/>
            <person name="Chapman S.B."/>
            <person name="Dewar J."/>
            <person name="Goldberg J."/>
            <person name="Griggs A."/>
            <person name="Gujja S."/>
            <person name="Hansen M."/>
            <person name="Howarth C."/>
            <person name="Imamovic A."/>
            <person name="Larimer J."/>
            <person name="McCowan C."/>
            <person name="Murphy C."/>
            <person name="Neiman D."/>
            <person name="Pearson M."/>
            <person name="Priest M."/>
            <person name="Roberts A."/>
            <person name="Saif S."/>
            <person name="Shea T."/>
            <person name="Sisk P."/>
            <person name="Sykes S."/>
            <person name="Wortman J."/>
            <person name="Nusbaum C."/>
            <person name="Birren B."/>
        </authorList>
    </citation>
    <scope>NUCLEOTIDE SEQUENCE [LARGE SCALE GENOMIC DNA]</scope>
    <source>
        <strain evidence="2">PRA339</strain>
    </source>
</reference>
<name>A0A059F4Z2_9MICR</name>
<dbReference type="OrthoDB" id="10273641at2759"/>
<evidence type="ECO:0000313" key="2">
    <source>
        <dbReference type="Proteomes" id="UP000030655"/>
    </source>
</evidence>
<evidence type="ECO:0000313" key="1">
    <source>
        <dbReference type="EMBL" id="KCZ82162.1"/>
    </source>
</evidence>
<keyword evidence="2" id="KW-1185">Reference proteome</keyword>
<dbReference type="Proteomes" id="UP000030655">
    <property type="component" value="Unassembled WGS sequence"/>
</dbReference>
<proteinExistence type="predicted"/>
<sequence length="162" mass="18692">MILIFLIIIKSGKSRFGDYSIITHDTLKDYALTNFQNAISFRETKEKDYKINDPFVAKLESKGDKKFVIRLGKNYLYRENEGKVFKGKDLEEEDEGFYFQIYPVFNIGFQLANKDASLEMKDFGGPLDGYEVVANKCTDNFKQVFLINPINVSKEVDLPNES</sequence>
<dbReference type="EMBL" id="KK365132">
    <property type="protein sequence ID" value="KCZ82162.1"/>
    <property type="molecule type" value="Genomic_DNA"/>
</dbReference>
<reference evidence="1 2" key="2">
    <citation type="submission" date="2014-03" db="EMBL/GenBank/DDBJ databases">
        <title>The Genome Sequence of Anncaliia algerae insect isolate PRA339.</title>
        <authorList>
            <consortium name="The Broad Institute Genome Sequencing Platform"/>
            <consortium name="The Broad Institute Genome Sequencing Center for Infectious Disease"/>
            <person name="Cuomo C."/>
            <person name="Becnel J."/>
            <person name="Sanscrainte N."/>
            <person name="Walker B."/>
            <person name="Young S.K."/>
            <person name="Zeng Q."/>
            <person name="Gargeya S."/>
            <person name="Fitzgerald M."/>
            <person name="Haas B."/>
            <person name="Abouelleil A."/>
            <person name="Alvarado L."/>
            <person name="Arachchi H.M."/>
            <person name="Berlin A.M."/>
            <person name="Chapman S.B."/>
            <person name="Dewar J."/>
            <person name="Goldberg J."/>
            <person name="Griggs A."/>
            <person name="Gujja S."/>
            <person name="Hansen M."/>
            <person name="Howarth C."/>
            <person name="Imamovic A."/>
            <person name="Larimer J."/>
            <person name="McCowan C."/>
            <person name="Murphy C."/>
            <person name="Neiman D."/>
            <person name="Pearson M."/>
            <person name="Priest M."/>
            <person name="Roberts A."/>
            <person name="Saif S."/>
            <person name="Shea T."/>
            <person name="Sisk P."/>
            <person name="Sykes S."/>
            <person name="Wortman J."/>
            <person name="Nusbaum C."/>
            <person name="Birren B."/>
        </authorList>
    </citation>
    <scope>NUCLEOTIDE SEQUENCE [LARGE SCALE GENOMIC DNA]</scope>
    <source>
        <strain evidence="1 2">PRA339</strain>
    </source>
</reference>
<gene>
    <name evidence="1" type="ORF">H312_00439</name>
</gene>